<evidence type="ECO:0000256" key="2">
    <source>
        <dbReference type="SAM" id="SignalP"/>
    </source>
</evidence>
<evidence type="ECO:0000313" key="3">
    <source>
        <dbReference type="EMBL" id="KYQ71418.1"/>
    </source>
</evidence>
<dbReference type="AlphaFoldDB" id="A0A151Y054"/>
<dbReference type="Proteomes" id="UP000076276">
    <property type="component" value="Unassembled WGS sequence"/>
</dbReference>
<keyword evidence="2" id="KW-0732">Signal</keyword>
<name>A0A151Y054_9GAMM</name>
<feature type="compositionally biased region" description="Polar residues" evidence="1">
    <location>
        <begin position="26"/>
        <end position="48"/>
    </location>
</feature>
<keyword evidence="4" id="KW-1185">Reference proteome</keyword>
<comment type="caution">
    <text evidence="3">The sequence shown here is derived from an EMBL/GenBank/DDBJ whole genome shotgun (WGS) entry which is preliminary data.</text>
</comment>
<reference evidence="3 4" key="1">
    <citation type="submission" date="2016-03" db="EMBL/GenBank/DDBJ databases">
        <title>Acinetobacter genomospecies 28 strain ANC 4149.</title>
        <authorList>
            <person name="Radolfova-Krizova L."/>
            <person name="Nemec A."/>
        </authorList>
    </citation>
    <scope>NUCLEOTIDE SEQUENCE [LARGE SCALE GENOMIC DNA]</scope>
    <source>
        <strain evidence="3 4">ANC 4149</strain>
    </source>
</reference>
<evidence type="ECO:0008006" key="5">
    <source>
        <dbReference type="Google" id="ProtNLM"/>
    </source>
</evidence>
<dbReference type="RefSeq" id="WP_067669991.1">
    <property type="nucleotide sequence ID" value="NZ_CBCSIK010000006.1"/>
</dbReference>
<accession>A0A151Y054</accession>
<protein>
    <recommendedName>
        <fullName evidence="5">Lipoprotein</fullName>
    </recommendedName>
</protein>
<proteinExistence type="predicted"/>
<dbReference type="OrthoDB" id="6712998at2"/>
<feature type="chain" id="PRO_5007592079" description="Lipoprotein" evidence="2">
    <location>
        <begin position="24"/>
        <end position="177"/>
    </location>
</feature>
<feature type="region of interest" description="Disordered" evidence="1">
    <location>
        <begin position="26"/>
        <end position="55"/>
    </location>
</feature>
<sequence length="177" mass="19691">MKLIHPILLSSVLILCLTACSPAKESQATVEPKATANQNTDSTANNASDHSEIFNPPEDDFVVDKSFLENGADAEQMTELSQEQPIQEQFEVRVRRDHSQYSGTGYVDKLNIMSLNDDPTSLTNVSINRGNCRTKGFYDYQNMRYGSVAQVYLGCAAENVREVTITTNSGLTYTYNF</sequence>
<evidence type="ECO:0000256" key="1">
    <source>
        <dbReference type="SAM" id="MobiDB-lite"/>
    </source>
</evidence>
<dbReference type="EMBL" id="LUAW01000026">
    <property type="protein sequence ID" value="KYQ71418.1"/>
    <property type="molecule type" value="Genomic_DNA"/>
</dbReference>
<evidence type="ECO:0000313" key="4">
    <source>
        <dbReference type="Proteomes" id="UP000076276"/>
    </source>
</evidence>
<feature type="signal peptide" evidence="2">
    <location>
        <begin position="1"/>
        <end position="23"/>
    </location>
</feature>
<gene>
    <name evidence="3" type="ORF">AZH43_14440</name>
</gene>
<organism evidence="3 4">
    <name type="scientific">Acinetobacter pragensis</name>
    <dbReference type="NCBI Taxonomy" id="1806892"/>
    <lineage>
        <taxon>Bacteria</taxon>
        <taxon>Pseudomonadati</taxon>
        <taxon>Pseudomonadota</taxon>
        <taxon>Gammaproteobacteria</taxon>
        <taxon>Moraxellales</taxon>
        <taxon>Moraxellaceae</taxon>
        <taxon>Acinetobacter</taxon>
    </lineage>
</organism>